<evidence type="ECO:0000313" key="3">
    <source>
        <dbReference type="Proteomes" id="UP000179627"/>
    </source>
</evidence>
<feature type="domain" description="VOC" evidence="1">
    <location>
        <begin position="5"/>
        <end position="134"/>
    </location>
</feature>
<dbReference type="EMBL" id="MBLM01000145">
    <property type="protein sequence ID" value="OHV31399.1"/>
    <property type="molecule type" value="Genomic_DNA"/>
</dbReference>
<dbReference type="Proteomes" id="UP000179627">
    <property type="component" value="Unassembled WGS sequence"/>
</dbReference>
<dbReference type="PROSITE" id="PS51819">
    <property type="entry name" value="VOC"/>
    <property type="match status" value="1"/>
</dbReference>
<gene>
    <name evidence="2" type="ORF">CC117_26355</name>
</gene>
<dbReference type="Gene3D" id="3.10.180.10">
    <property type="entry name" value="2,3-Dihydroxybiphenyl 1,2-Dioxygenase, domain 1"/>
    <property type="match status" value="1"/>
</dbReference>
<dbReference type="RefSeq" id="WP_071088526.1">
    <property type="nucleotide sequence ID" value="NZ_MBLM01000145.1"/>
</dbReference>
<name>A0A1S1QCT9_9ACTN</name>
<dbReference type="PANTHER" id="PTHR43279:SF1">
    <property type="entry name" value="CATECHOL-2,3-DIOXYGENASE"/>
    <property type="match status" value="1"/>
</dbReference>
<sequence>MEIKELGHLVLYVRNLERSAAFYRDVLGWPQVFPDPADPEGLLGFPAAGFSSGRTHHELLLIEVGEDAAELPRGRRVGLYHFGLKVGDSDDELRAALERISQAGVRIAGASDHTVTHSLYIYDPDGNEIELYVDMPGVDWRNNPALIAAPIRPLRL</sequence>
<dbReference type="InterPro" id="IPR004360">
    <property type="entry name" value="Glyas_Fos-R_dOase_dom"/>
</dbReference>
<dbReference type="InterPro" id="IPR037523">
    <property type="entry name" value="VOC_core"/>
</dbReference>
<evidence type="ECO:0000313" key="2">
    <source>
        <dbReference type="EMBL" id="OHV31399.1"/>
    </source>
</evidence>
<proteinExistence type="predicted"/>
<keyword evidence="3" id="KW-1185">Reference proteome</keyword>
<accession>A0A1S1QCT9</accession>
<protein>
    <submittedName>
        <fullName evidence="2">Glyoxalase</fullName>
    </submittedName>
</protein>
<dbReference type="AlphaFoldDB" id="A0A1S1QCT9"/>
<organism evidence="2 3">
    <name type="scientific">Parafrankia colletiae</name>
    <dbReference type="NCBI Taxonomy" id="573497"/>
    <lineage>
        <taxon>Bacteria</taxon>
        <taxon>Bacillati</taxon>
        <taxon>Actinomycetota</taxon>
        <taxon>Actinomycetes</taxon>
        <taxon>Frankiales</taxon>
        <taxon>Frankiaceae</taxon>
        <taxon>Parafrankia</taxon>
    </lineage>
</organism>
<dbReference type="OrthoDB" id="9792626at2"/>
<comment type="caution">
    <text evidence="2">The sequence shown here is derived from an EMBL/GenBank/DDBJ whole genome shotgun (WGS) entry which is preliminary data.</text>
</comment>
<dbReference type="PANTHER" id="PTHR43279">
    <property type="entry name" value="CATECHOL-2,3-DIOXYGENASE"/>
    <property type="match status" value="1"/>
</dbReference>
<reference evidence="3" key="1">
    <citation type="submission" date="2016-07" db="EMBL/GenBank/DDBJ databases">
        <title>Sequence Frankia sp. strain CcI1.17.</title>
        <authorList>
            <person name="Ghodhbane-Gtari F."/>
            <person name="Swanson E."/>
            <person name="Gueddou A."/>
            <person name="Morris K."/>
            <person name="Hezbri K."/>
            <person name="Ktari A."/>
            <person name="Nouioui I."/>
            <person name="Abebe-Akele F."/>
            <person name="Simpson S."/>
            <person name="Thomas K."/>
            <person name="Gtari M."/>
            <person name="Tisa L.S."/>
            <person name="Hurst S."/>
        </authorList>
    </citation>
    <scope>NUCLEOTIDE SEQUENCE [LARGE SCALE GENOMIC DNA]</scope>
    <source>
        <strain evidence="3">Cc1.17</strain>
    </source>
</reference>
<dbReference type="InterPro" id="IPR029068">
    <property type="entry name" value="Glyas_Bleomycin-R_OHBP_Dase"/>
</dbReference>
<dbReference type="SUPFAM" id="SSF54593">
    <property type="entry name" value="Glyoxalase/Bleomycin resistance protein/Dihydroxybiphenyl dioxygenase"/>
    <property type="match status" value="1"/>
</dbReference>
<evidence type="ECO:0000259" key="1">
    <source>
        <dbReference type="PROSITE" id="PS51819"/>
    </source>
</evidence>
<dbReference type="Pfam" id="PF00903">
    <property type="entry name" value="Glyoxalase"/>
    <property type="match status" value="1"/>
</dbReference>